<organism evidence="4 5">
    <name type="scientific">Lasiodiplodia theobromae</name>
    <dbReference type="NCBI Taxonomy" id="45133"/>
    <lineage>
        <taxon>Eukaryota</taxon>
        <taxon>Fungi</taxon>
        <taxon>Dikarya</taxon>
        <taxon>Ascomycota</taxon>
        <taxon>Pezizomycotina</taxon>
        <taxon>Dothideomycetes</taxon>
        <taxon>Dothideomycetes incertae sedis</taxon>
        <taxon>Botryosphaeriales</taxon>
        <taxon>Botryosphaeriaceae</taxon>
        <taxon>Lasiodiplodia</taxon>
    </lineage>
</organism>
<dbReference type="SUPFAM" id="SSF53187">
    <property type="entry name" value="Zn-dependent exopeptidases"/>
    <property type="match status" value="1"/>
</dbReference>
<accession>A0A5N5D768</accession>
<evidence type="ECO:0000313" key="4">
    <source>
        <dbReference type="EMBL" id="KAB2573471.1"/>
    </source>
</evidence>
<reference evidence="4 5" key="1">
    <citation type="journal article" date="2019" name="Sci. Rep.">
        <title>A multi-omics analysis of the grapevine pathogen Lasiodiplodia theobromae reveals that temperature affects the expression of virulence- and pathogenicity-related genes.</title>
        <authorList>
            <person name="Felix C."/>
            <person name="Meneses R."/>
            <person name="Goncalves M.F.M."/>
            <person name="Tilleman L."/>
            <person name="Duarte A.S."/>
            <person name="Jorrin-Novo J.V."/>
            <person name="Van de Peer Y."/>
            <person name="Deforce D."/>
            <person name="Van Nieuwerburgh F."/>
            <person name="Esteves A.C."/>
            <person name="Alves A."/>
        </authorList>
    </citation>
    <scope>NUCLEOTIDE SEQUENCE [LARGE SCALE GENOMIC DNA]</scope>
    <source>
        <strain evidence="4 5">LA-SOL3</strain>
    </source>
</reference>
<dbReference type="AlphaFoldDB" id="A0A5N5D768"/>
<dbReference type="GO" id="GO:0016787">
    <property type="term" value="F:hydrolase activity"/>
    <property type="evidence" value="ECO:0007669"/>
    <property type="project" value="UniProtKB-KW"/>
</dbReference>
<comment type="similarity">
    <text evidence="1">Belongs to the peptidase M20 family.</text>
</comment>
<dbReference type="InterPro" id="IPR011650">
    <property type="entry name" value="Peptidase_M20_dimer"/>
</dbReference>
<dbReference type="Gene3D" id="3.40.630.10">
    <property type="entry name" value="Zn peptidases"/>
    <property type="match status" value="1"/>
</dbReference>
<evidence type="ECO:0000256" key="2">
    <source>
        <dbReference type="ARBA" id="ARBA00022801"/>
    </source>
</evidence>
<dbReference type="FunFam" id="3.30.70.360:FF:000001">
    <property type="entry name" value="N-acetyldiaminopimelate deacetylase"/>
    <property type="match status" value="1"/>
</dbReference>
<dbReference type="PANTHER" id="PTHR11014:SF63">
    <property type="entry name" value="METALLOPEPTIDASE, PUTATIVE (AFU_ORTHOLOGUE AFUA_6G09600)-RELATED"/>
    <property type="match status" value="1"/>
</dbReference>
<dbReference type="InterPro" id="IPR036264">
    <property type="entry name" value="Bact_exopeptidase_dim_dom"/>
</dbReference>
<evidence type="ECO:0000256" key="1">
    <source>
        <dbReference type="ARBA" id="ARBA00006153"/>
    </source>
</evidence>
<sequence>MSEISETINTYRPDLTTYEEFYKHLHRNPELSFQERETAATISARLTSLLDAFPSIKTSIHTEIGSYGLAAVLHNQDPHGSSPTVLLRADMDALPVEEQTRLELKIHGRSGHASQPHRTCDPIVTAAHTIVRLQSIAAREVDPEEGAVVSVGYIHAGNAVNVIPDTAHVGIDVRTFSPDTRAHVLGALRRIVNAESAAAGAPPPELVEERAYPFLVNDEMATRKVEDVFSAHFGDAYDAHAQGLGGSEDFGVLATAVGRPSVYFMYGATDQRLWERLKNEGELQAVPSTHSASFAPVLETLRFGVDAYSGAALAFLKR</sequence>
<comment type="caution">
    <text evidence="4">The sequence shown here is derived from an EMBL/GenBank/DDBJ whole genome shotgun (WGS) entry which is preliminary data.</text>
</comment>
<keyword evidence="5" id="KW-1185">Reference proteome</keyword>
<evidence type="ECO:0000259" key="3">
    <source>
        <dbReference type="Pfam" id="PF07687"/>
    </source>
</evidence>
<dbReference type="OrthoDB" id="6119954at2759"/>
<dbReference type="Gene3D" id="3.30.70.360">
    <property type="match status" value="1"/>
</dbReference>
<dbReference type="PANTHER" id="PTHR11014">
    <property type="entry name" value="PEPTIDASE M20 FAMILY MEMBER"/>
    <property type="match status" value="1"/>
</dbReference>
<dbReference type="InterPro" id="IPR017439">
    <property type="entry name" value="Amidohydrolase"/>
</dbReference>
<gene>
    <name evidence="4" type="primary">ILL9</name>
    <name evidence="4" type="ORF">DBV05_g7863</name>
</gene>
<feature type="domain" description="Peptidase M20 dimerisation" evidence="3">
    <location>
        <begin position="102"/>
        <end position="196"/>
    </location>
</feature>
<protein>
    <submittedName>
        <fullName evidence="4">IAA-amino acid hydrolase ILR1-like 9</fullName>
    </submittedName>
</protein>
<proteinExistence type="inferred from homology"/>
<name>A0A5N5D768_9PEZI</name>
<dbReference type="SUPFAM" id="SSF55031">
    <property type="entry name" value="Bacterial exopeptidase dimerisation domain"/>
    <property type="match status" value="1"/>
</dbReference>
<evidence type="ECO:0000313" key="5">
    <source>
        <dbReference type="Proteomes" id="UP000325902"/>
    </source>
</evidence>
<dbReference type="EMBL" id="VCHE01000058">
    <property type="protein sequence ID" value="KAB2573471.1"/>
    <property type="molecule type" value="Genomic_DNA"/>
</dbReference>
<dbReference type="Pfam" id="PF07687">
    <property type="entry name" value="M20_dimer"/>
    <property type="match status" value="1"/>
</dbReference>
<keyword evidence="2 4" id="KW-0378">Hydrolase</keyword>
<dbReference type="Proteomes" id="UP000325902">
    <property type="component" value="Unassembled WGS sequence"/>
</dbReference>